<keyword evidence="3" id="KW-1185">Reference proteome</keyword>
<evidence type="ECO:0000313" key="2">
    <source>
        <dbReference type="EMBL" id="KXH52423.1"/>
    </source>
</evidence>
<gene>
    <name evidence="2" type="ORF">CSAL01_09745</name>
</gene>
<organism evidence="2 3">
    <name type="scientific">Colletotrichum salicis</name>
    <dbReference type="NCBI Taxonomy" id="1209931"/>
    <lineage>
        <taxon>Eukaryota</taxon>
        <taxon>Fungi</taxon>
        <taxon>Dikarya</taxon>
        <taxon>Ascomycota</taxon>
        <taxon>Pezizomycotina</taxon>
        <taxon>Sordariomycetes</taxon>
        <taxon>Hypocreomycetidae</taxon>
        <taxon>Glomerellales</taxon>
        <taxon>Glomerellaceae</taxon>
        <taxon>Colletotrichum</taxon>
        <taxon>Colletotrichum acutatum species complex</taxon>
    </lineage>
</organism>
<dbReference type="AlphaFoldDB" id="A0A135TWB4"/>
<dbReference type="InterPro" id="IPR029069">
    <property type="entry name" value="HotDog_dom_sf"/>
</dbReference>
<name>A0A135TWB4_9PEZI</name>
<dbReference type="PANTHER" id="PTHR12475:SF4">
    <property type="entry name" value="PROTEIN THEM6"/>
    <property type="match status" value="1"/>
</dbReference>
<dbReference type="PANTHER" id="PTHR12475">
    <property type="match status" value="1"/>
</dbReference>
<proteinExistence type="inferred from homology"/>
<evidence type="ECO:0008006" key="4">
    <source>
        <dbReference type="Google" id="ProtNLM"/>
    </source>
</evidence>
<evidence type="ECO:0000313" key="3">
    <source>
        <dbReference type="Proteomes" id="UP000070121"/>
    </source>
</evidence>
<dbReference type="Proteomes" id="UP000070121">
    <property type="component" value="Unassembled WGS sequence"/>
</dbReference>
<evidence type="ECO:0000256" key="1">
    <source>
        <dbReference type="ARBA" id="ARBA00038476"/>
    </source>
</evidence>
<protein>
    <recommendedName>
        <fullName evidence="4">Capsule polysaccharide biosynthesis protein</fullName>
    </recommendedName>
</protein>
<reference evidence="2 3" key="1">
    <citation type="submission" date="2014-02" db="EMBL/GenBank/DDBJ databases">
        <title>The genome sequence of Colletotrichum salicis CBS 607.94.</title>
        <authorList>
            <person name="Baroncelli R."/>
            <person name="Thon M.R."/>
        </authorList>
    </citation>
    <scope>NUCLEOTIDE SEQUENCE [LARGE SCALE GENOMIC DNA]</scope>
    <source>
        <strain evidence="2 3">CBS 607.94</strain>
    </source>
</reference>
<dbReference type="SUPFAM" id="SSF54637">
    <property type="entry name" value="Thioesterase/thiol ester dehydrase-isomerase"/>
    <property type="match status" value="1"/>
</dbReference>
<accession>A0A135TWB4</accession>
<comment type="similarity">
    <text evidence="1">Belongs to the lcsJ thioesterase family.</text>
</comment>
<dbReference type="InterPro" id="IPR051490">
    <property type="entry name" value="THEM6_lcsJ_thioesterase"/>
</dbReference>
<sequence length="287" mass="33285">MGSVGYRQELRRSGCQHEWMSDGALNNWLMDYSTNLGHLEAFENSEEMEMLKMEMLKMEFHSEMFERSLALEAATIRFLRAFIRRLTDSAPPKHLSPRCLFLPAISATRSPLIDCDYNMHKSNSTYFTDLDMSRGNISLVLFRQPFNPFPGPKHFVMILGGAQCVWRSEIVPYEKYELWTRVLSWDEKWIYLVTHFVKADVFVPGRKAVFASSIARYVSKNGRRTVLPEQALSKCGLLPEDDAESAEVERQRMKWLPVARLKSGWDSVHGLFEPGELALGRYTDLWW</sequence>
<dbReference type="OrthoDB" id="265761at2759"/>
<comment type="caution">
    <text evidence="2">The sequence shown here is derived from an EMBL/GenBank/DDBJ whole genome shotgun (WGS) entry which is preliminary data.</text>
</comment>
<dbReference type="EMBL" id="JFFI01001862">
    <property type="protein sequence ID" value="KXH52423.1"/>
    <property type="molecule type" value="Genomic_DNA"/>
</dbReference>